<name>D1CTQ9_SINTE</name>
<proteinExistence type="predicted"/>
<sequence length="53" mass="5508">MLVAIRAVISDAHPQPDSEEIWVGALGVDGDDGVGLTTAAILSFVPNMDVGTW</sequence>
<organism evidence="1">
    <name type="scientific">Sinorhizobium terangae</name>
    <dbReference type="NCBI Taxonomy" id="110322"/>
    <lineage>
        <taxon>Bacteria</taxon>
        <taxon>Pseudomonadati</taxon>
        <taxon>Pseudomonadota</taxon>
        <taxon>Alphaproteobacteria</taxon>
        <taxon>Hyphomicrobiales</taxon>
        <taxon>Rhizobiaceae</taxon>
        <taxon>Sinorhizobium/Ensifer group</taxon>
        <taxon>Sinorhizobium</taxon>
    </lineage>
</organism>
<dbReference type="AlphaFoldDB" id="D1CTQ9"/>
<reference evidence="1" key="1">
    <citation type="submission" date="2006-02" db="EMBL/GenBank/DDBJ databases">
        <title>Sampling the accessory genome of the Sinorhizobium genus by suppressive subtractive hybridization.</title>
        <authorList>
            <person name="Moulin L."/>
            <person name="Ghazoui Z."/>
            <person name="Young P."/>
        </authorList>
    </citation>
    <scope>NUCLEOTIDE SEQUENCE</scope>
    <source>
        <strain evidence="1">LMG7834</strain>
    </source>
</reference>
<dbReference type="EMBL" id="DQ403657">
    <property type="protein sequence ID" value="ABD75213.1"/>
    <property type="molecule type" value="Genomic_DNA"/>
</dbReference>
<accession>D1CTQ9</accession>
<protein>
    <submittedName>
        <fullName evidence="1">Uncharacterized protein</fullName>
    </submittedName>
</protein>
<feature type="non-terminal residue" evidence="1">
    <location>
        <position position="53"/>
    </location>
</feature>
<evidence type="ECO:0000313" key="1">
    <source>
        <dbReference type="EMBL" id="ABD75213.1"/>
    </source>
</evidence>